<name>A0A399IWJ1_9RHOB</name>
<evidence type="ECO:0000256" key="1">
    <source>
        <dbReference type="SAM" id="MobiDB-lite"/>
    </source>
</evidence>
<dbReference type="Proteomes" id="UP000265848">
    <property type="component" value="Unassembled WGS sequence"/>
</dbReference>
<dbReference type="AlphaFoldDB" id="A0A399IWJ1"/>
<dbReference type="InterPro" id="IPR058248">
    <property type="entry name" value="Lxx211020-like"/>
</dbReference>
<evidence type="ECO:0000313" key="2">
    <source>
        <dbReference type="EMBL" id="RII37401.1"/>
    </source>
</evidence>
<proteinExistence type="predicted"/>
<gene>
    <name evidence="2" type="ORF">DL237_17160</name>
</gene>
<sequence>MFRYALHAILSPLIGSAVASSRFVRSPFLCSPFLSLVVGLCLSVSAAQAEILVEDAYARAATPTAKSGAIFMTLRNTGPGDDRLIGASTPIAARAELHSTTQGADGVVSMARMDDGLMVGAGCAALLGRGADHLMLMGLTGGMTQGARFPLTLSFEKAGDLTVDVPVDMNRLPGGPVISGHVNHDHGDMDISATQYGNPSAGDAADCDTPTSR</sequence>
<keyword evidence="3" id="KW-1185">Reference proteome</keyword>
<dbReference type="RefSeq" id="WP_119400320.1">
    <property type="nucleotide sequence ID" value="NZ_QWJJ01000017.1"/>
</dbReference>
<reference evidence="2 3" key="1">
    <citation type="submission" date="2018-08" db="EMBL/GenBank/DDBJ databases">
        <title>Pseudooceanicola sediminis CY03 in the family Rhodobacteracea.</title>
        <authorList>
            <person name="Zhang Y.-J."/>
        </authorList>
    </citation>
    <scope>NUCLEOTIDE SEQUENCE [LARGE SCALE GENOMIC DNA]</scope>
    <source>
        <strain evidence="2 3">CY03</strain>
    </source>
</reference>
<evidence type="ECO:0000313" key="3">
    <source>
        <dbReference type="Proteomes" id="UP000265848"/>
    </source>
</evidence>
<dbReference type="Gene3D" id="2.60.40.1890">
    <property type="entry name" value="PCu(A)C copper chaperone"/>
    <property type="match status" value="1"/>
</dbReference>
<dbReference type="PANTHER" id="PTHR36302">
    <property type="entry name" value="BLR7088 PROTEIN"/>
    <property type="match status" value="1"/>
</dbReference>
<dbReference type="OrthoDB" id="9796962at2"/>
<accession>A0A399IWJ1</accession>
<dbReference type="PANTHER" id="PTHR36302:SF1">
    <property type="entry name" value="COPPER CHAPERONE PCU(A)C"/>
    <property type="match status" value="1"/>
</dbReference>
<dbReference type="InterPro" id="IPR007410">
    <property type="entry name" value="LpqE-like"/>
</dbReference>
<dbReference type="InterPro" id="IPR036182">
    <property type="entry name" value="PCuAC_sf"/>
</dbReference>
<feature type="region of interest" description="Disordered" evidence="1">
    <location>
        <begin position="182"/>
        <end position="213"/>
    </location>
</feature>
<comment type="caution">
    <text evidence="2">The sequence shown here is derived from an EMBL/GenBank/DDBJ whole genome shotgun (WGS) entry which is preliminary data.</text>
</comment>
<dbReference type="Pfam" id="PF04314">
    <property type="entry name" value="PCuAC"/>
    <property type="match status" value="1"/>
</dbReference>
<organism evidence="2 3">
    <name type="scientific">Pseudooceanicola sediminis</name>
    <dbReference type="NCBI Taxonomy" id="2211117"/>
    <lineage>
        <taxon>Bacteria</taxon>
        <taxon>Pseudomonadati</taxon>
        <taxon>Pseudomonadota</taxon>
        <taxon>Alphaproteobacteria</taxon>
        <taxon>Rhodobacterales</taxon>
        <taxon>Paracoccaceae</taxon>
        <taxon>Pseudooceanicola</taxon>
    </lineage>
</organism>
<dbReference type="EMBL" id="QWJJ01000017">
    <property type="protein sequence ID" value="RII37401.1"/>
    <property type="molecule type" value="Genomic_DNA"/>
</dbReference>
<protein>
    <submittedName>
        <fullName evidence="2">Copper chaperone PCu(A)C</fullName>
    </submittedName>
</protein>
<dbReference type="SUPFAM" id="SSF110087">
    <property type="entry name" value="DR1885-like metal-binding protein"/>
    <property type="match status" value="1"/>
</dbReference>